<name>A0A1T1AY96_RHOFE</name>
<dbReference type="AlphaFoldDB" id="A0A1T1AY96"/>
<dbReference type="Pfam" id="PF13676">
    <property type="entry name" value="TIR_2"/>
    <property type="match status" value="1"/>
</dbReference>
<dbReference type="Proteomes" id="UP000190750">
    <property type="component" value="Unassembled WGS sequence"/>
</dbReference>
<evidence type="ECO:0000256" key="1">
    <source>
        <dbReference type="SAM" id="MobiDB-lite"/>
    </source>
</evidence>
<evidence type="ECO:0000259" key="2">
    <source>
        <dbReference type="PROSITE" id="PS50104"/>
    </source>
</evidence>
<comment type="caution">
    <text evidence="3">The sequence shown here is derived from an EMBL/GenBank/DDBJ whole genome shotgun (WGS) entry which is preliminary data.</text>
</comment>
<dbReference type="InterPro" id="IPR000157">
    <property type="entry name" value="TIR_dom"/>
</dbReference>
<dbReference type="SUPFAM" id="SSF52200">
    <property type="entry name" value="Toll/Interleukin receptor TIR domain"/>
    <property type="match status" value="1"/>
</dbReference>
<keyword evidence="4" id="KW-1185">Reference proteome</keyword>
<dbReference type="RefSeq" id="WP_078366926.1">
    <property type="nucleotide sequence ID" value="NZ_MTJN01000002.1"/>
</dbReference>
<dbReference type="STRING" id="28066.RF819_12395"/>
<dbReference type="OrthoDB" id="7055795at2"/>
<gene>
    <name evidence="3" type="ORF">RF819_12395</name>
</gene>
<accession>A0A1T1AY96</accession>
<dbReference type="Gene3D" id="3.40.50.10140">
    <property type="entry name" value="Toll/interleukin-1 receptor homology (TIR) domain"/>
    <property type="match status" value="1"/>
</dbReference>
<dbReference type="PROSITE" id="PS50104">
    <property type="entry name" value="TIR"/>
    <property type="match status" value="1"/>
</dbReference>
<feature type="region of interest" description="Disordered" evidence="1">
    <location>
        <begin position="428"/>
        <end position="459"/>
    </location>
</feature>
<dbReference type="InterPro" id="IPR035897">
    <property type="entry name" value="Toll_tir_struct_dom_sf"/>
</dbReference>
<feature type="compositionally biased region" description="Acidic residues" evidence="1">
    <location>
        <begin position="435"/>
        <end position="459"/>
    </location>
</feature>
<dbReference type="EMBL" id="MTJN01000002">
    <property type="protein sequence ID" value="OOV09106.1"/>
    <property type="molecule type" value="Genomic_DNA"/>
</dbReference>
<protein>
    <recommendedName>
        <fullName evidence="2">TIR domain-containing protein</fullName>
    </recommendedName>
</protein>
<dbReference type="GO" id="GO:0007165">
    <property type="term" value="P:signal transduction"/>
    <property type="evidence" value="ECO:0007669"/>
    <property type="project" value="InterPro"/>
</dbReference>
<organism evidence="3 4">
    <name type="scientific">Rhodoferax fermentans</name>
    <dbReference type="NCBI Taxonomy" id="28066"/>
    <lineage>
        <taxon>Bacteria</taxon>
        <taxon>Pseudomonadati</taxon>
        <taxon>Pseudomonadota</taxon>
        <taxon>Betaproteobacteria</taxon>
        <taxon>Burkholderiales</taxon>
        <taxon>Comamonadaceae</taxon>
        <taxon>Rhodoferax</taxon>
    </lineage>
</organism>
<feature type="domain" description="TIR" evidence="2">
    <location>
        <begin position="8"/>
        <end position="142"/>
    </location>
</feature>
<evidence type="ECO:0000313" key="4">
    <source>
        <dbReference type="Proteomes" id="UP000190750"/>
    </source>
</evidence>
<sequence length="459" mass="51990">MPKATEPKRTALFISHATPEDNHFVRWLGAKLTAMGYEVWADVMCLHGGTDWAYELETALKTRAFKVLLVCTPGGLEKRGVRNEIEMATNLARQLEDDSFIIPLRLETYDAIFRIAHAQYIDFKRSWAAGLAELTELLRDQGVPRGSTGPLESWLESHSDGSDRLLQRSEPLVSNWLQVEGQPRNIRYIESRVGASLERFQNRLLHDWPVVPFRSGVITFAQPDEAGNLANELPGKEVAALSTAEFLTGGWEELKIAPLEARRMYANLGSQAFDRFCRKRGLTGHLGSGQRVSWFGDIKTTPQGRVKFEWPYRRGSRQVIGQSGKRNVHWHFGVNAQLRTSPIAHFRLSARLVFSENGLDAIEDKKRSHSLRRSFAKGWRNARWRDMLCAYLWWMAEGKASIWMPVGAEAYIQVAVPPMQFGCPVTITEGKEANQADDDDDPDIPDDLPDEEQSEEPDQ</sequence>
<reference evidence="3 4" key="1">
    <citation type="submission" date="2017-01" db="EMBL/GenBank/DDBJ databases">
        <title>Genome sequencing of Rhodoferax fermentans JCM 7819.</title>
        <authorList>
            <person name="Kim Y.J."/>
            <person name="Farh M.E.-A."/>
            <person name="Yang D.-C."/>
        </authorList>
    </citation>
    <scope>NUCLEOTIDE SEQUENCE [LARGE SCALE GENOMIC DNA]</scope>
    <source>
        <strain evidence="3 4">JCM 7819</strain>
    </source>
</reference>
<evidence type="ECO:0000313" key="3">
    <source>
        <dbReference type="EMBL" id="OOV09106.1"/>
    </source>
</evidence>
<proteinExistence type="predicted"/>